<reference evidence="6" key="1">
    <citation type="journal article" date="2020" name="mSystems">
        <title>Genome- and Community-Level Interaction Insights into Carbon Utilization and Element Cycling Functions of Hydrothermarchaeota in Hydrothermal Sediment.</title>
        <authorList>
            <person name="Zhou Z."/>
            <person name="Liu Y."/>
            <person name="Xu W."/>
            <person name="Pan J."/>
            <person name="Luo Z.H."/>
            <person name="Li M."/>
        </authorList>
    </citation>
    <scope>NUCLEOTIDE SEQUENCE [LARGE SCALE GENOMIC DNA]</scope>
    <source>
        <strain evidence="6">SpSt-1019</strain>
    </source>
</reference>
<dbReference type="EMBL" id="DRUY01000134">
    <property type="protein sequence ID" value="HHI65692.1"/>
    <property type="molecule type" value="Genomic_DNA"/>
</dbReference>
<evidence type="ECO:0000256" key="4">
    <source>
        <dbReference type="ARBA" id="ARBA00023014"/>
    </source>
</evidence>
<dbReference type="PANTHER" id="PTHR32329:SF2">
    <property type="entry name" value="BIFUNCTIONAL PROTEIN [INCLUDES 2-HYDROXYACYL-COA DEHYDRATASE (N-TER) AND ITS ACTIVATOR DOMAIN (C_TERM)"/>
    <property type="match status" value="1"/>
</dbReference>
<keyword evidence="4" id="KW-0411">Iron-sulfur</keyword>
<dbReference type="NCBIfam" id="TIGR00241">
    <property type="entry name" value="CoA_E_activ"/>
    <property type="match status" value="1"/>
</dbReference>
<sequence length="249" mass="27847">MKLLGLDIGSRSIKWVLYEKSSNSILDKGILDSTPYNLERIEENIPSFDQISLTGYGRHNLNDILKPRSPKIISEITCHAKGARFIEPEQYYLLDIGGQDTKFIVLDKSGKIIDFKLNDRCSAGTGRYIENMARILDVEIQEFIDIAVKSNKPSNINSMCTVFAESEIISLIHSRERTEDIAAGVIKSLILRTKALIGTNKTDENILLLGGLSELQNIEVLFERFDLRIKKNALSRYTGALGAALALLD</sequence>
<dbReference type="InterPro" id="IPR008275">
    <property type="entry name" value="CoA_E_activase_dom"/>
</dbReference>
<name>A0A7C5PQU9_9BACT</name>
<dbReference type="PANTHER" id="PTHR32329">
    <property type="entry name" value="BIFUNCTIONAL PROTEIN [INCLUDES 2-HYDROXYACYL-COA DEHYDRATASE (N-TER) AND ITS ACTIVATOR DOMAIN (C_TERM)-RELATED"/>
    <property type="match status" value="1"/>
</dbReference>
<dbReference type="GO" id="GO:0046872">
    <property type="term" value="F:metal ion binding"/>
    <property type="evidence" value="ECO:0007669"/>
    <property type="project" value="UniProtKB-KW"/>
</dbReference>
<protein>
    <submittedName>
        <fullName evidence="6">CoA activase</fullName>
    </submittedName>
</protein>
<dbReference type="GO" id="GO:0051536">
    <property type="term" value="F:iron-sulfur cluster binding"/>
    <property type="evidence" value="ECO:0007669"/>
    <property type="project" value="UniProtKB-KW"/>
</dbReference>
<proteinExistence type="predicted"/>
<evidence type="ECO:0000256" key="2">
    <source>
        <dbReference type="ARBA" id="ARBA00022723"/>
    </source>
</evidence>
<gene>
    <name evidence="6" type="ORF">ENL70_04005</name>
</gene>
<dbReference type="InterPro" id="IPR043129">
    <property type="entry name" value="ATPase_NBD"/>
</dbReference>
<evidence type="ECO:0000259" key="5">
    <source>
        <dbReference type="Pfam" id="PF01869"/>
    </source>
</evidence>
<dbReference type="InterPro" id="IPR002731">
    <property type="entry name" value="ATPase_BadF"/>
</dbReference>
<comment type="caution">
    <text evidence="6">The sequence shown here is derived from an EMBL/GenBank/DDBJ whole genome shotgun (WGS) entry which is preliminary data.</text>
</comment>
<dbReference type="InterPro" id="IPR051805">
    <property type="entry name" value="Dehydratase_Activator_Redct"/>
</dbReference>
<dbReference type="AlphaFoldDB" id="A0A7C5PQU9"/>
<dbReference type="SUPFAM" id="SSF53067">
    <property type="entry name" value="Actin-like ATPase domain"/>
    <property type="match status" value="1"/>
</dbReference>
<evidence type="ECO:0000313" key="6">
    <source>
        <dbReference type="EMBL" id="HHI65692.1"/>
    </source>
</evidence>
<comment type="cofactor">
    <cofactor evidence="1">
        <name>[4Fe-4S] cluster</name>
        <dbReference type="ChEBI" id="CHEBI:49883"/>
    </cofactor>
</comment>
<dbReference type="Gene3D" id="3.30.420.40">
    <property type="match status" value="2"/>
</dbReference>
<evidence type="ECO:0000256" key="3">
    <source>
        <dbReference type="ARBA" id="ARBA00023004"/>
    </source>
</evidence>
<organism evidence="6">
    <name type="scientific">Thermodesulfobium narugense</name>
    <dbReference type="NCBI Taxonomy" id="184064"/>
    <lineage>
        <taxon>Bacteria</taxon>
        <taxon>Pseudomonadati</taxon>
        <taxon>Thermodesulfobiota</taxon>
        <taxon>Thermodesulfobiia</taxon>
        <taxon>Thermodesulfobiales</taxon>
        <taxon>Thermodesulfobiaceae</taxon>
        <taxon>Thermodesulfobium</taxon>
    </lineage>
</organism>
<evidence type="ECO:0000256" key="1">
    <source>
        <dbReference type="ARBA" id="ARBA00001966"/>
    </source>
</evidence>
<dbReference type="Pfam" id="PF01869">
    <property type="entry name" value="BcrAD_BadFG"/>
    <property type="match status" value="1"/>
</dbReference>
<feature type="domain" description="ATPase BadF/BadG/BcrA/BcrD type" evidence="5">
    <location>
        <begin position="4"/>
        <end position="245"/>
    </location>
</feature>
<accession>A0A7C5PQU9</accession>
<keyword evidence="2" id="KW-0479">Metal-binding</keyword>
<keyword evidence="3" id="KW-0408">Iron</keyword>